<dbReference type="OrthoDB" id="769416at2"/>
<comment type="caution">
    <text evidence="1">The sequence shown here is derived from an EMBL/GenBank/DDBJ whole genome shotgun (WGS) entry which is preliminary data.</text>
</comment>
<organism evidence="1 2">
    <name type="scientific">Pedobacter duraquae</name>
    <dbReference type="NCBI Taxonomy" id="425511"/>
    <lineage>
        <taxon>Bacteria</taxon>
        <taxon>Pseudomonadati</taxon>
        <taxon>Bacteroidota</taxon>
        <taxon>Sphingobacteriia</taxon>
        <taxon>Sphingobacteriales</taxon>
        <taxon>Sphingobacteriaceae</taxon>
        <taxon>Pedobacter</taxon>
    </lineage>
</organism>
<keyword evidence="2" id="KW-1185">Reference proteome</keyword>
<dbReference type="EMBL" id="SNWM01000001">
    <property type="protein sequence ID" value="TDO23756.1"/>
    <property type="molecule type" value="Genomic_DNA"/>
</dbReference>
<dbReference type="AlphaFoldDB" id="A0A4R6IP34"/>
<accession>A0A4R6IP34</accession>
<name>A0A4R6IP34_9SPHI</name>
<proteinExistence type="predicted"/>
<dbReference type="Proteomes" id="UP000295499">
    <property type="component" value="Unassembled WGS sequence"/>
</dbReference>
<gene>
    <name evidence="1" type="ORF">CLV32_0041</name>
</gene>
<sequence>MEERLTRLEEKLDTFIDAVQSAFQKIDKNFESFNKRFDVINAKLNSLNEKVDILQGNSSSTIEILETGFNDIKTEIQKISVVTRYENDYPYLAKEEAKSGEQPLN</sequence>
<protein>
    <submittedName>
        <fullName evidence="1">Uncharacterized protein</fullName>
    </submittedName>
</protein>
<evidence type="ECO:0000313" key="2">
    <source>
        <dbReference type="Proteomes" id="UP000295499"/>
    </source>
</evidence>
<dbReference type="Gene3D" id="3.90.20.10">
    <property type="match status" value="1"/>
</dbReference>
<reference evidence="1 2" key="1">
    <citation type="submission" date="2019-03" db="EMBL/GenBank/DDBJ databases">
        <title>Genomic Encyclopedia of Archaeal and Bacterial Type Strains, Phase II (KMG-II): from individual species to whole genera.</title>
        <authorList>
            <person name="Goeker M."/>
        </authorList>
    </citation>
    <scope>NUCLEOTIDE SEQUENCE [LARGE SCALE GENOMIC DNA]</scope>
    <source>
        <strain evidence="1 2">DSM 19034</strain>
    </source>
</reference>
<dbReference type="RefSeq" id="WP_133551305.1">
    <property type="nucleotide sequence ID" value="NZ_SNWM01000001.1"/>
</dbReference>
<evidence type="ECO:0000313" key="1">
    <source>
        <dbReference type="EMBL" id="TDO23756.1"/>
    </source>
</evidence>